<keyword evidence="3 6" id="KW-0032">Aminotransferase</keyword>
<proteinExistence type="inferred from homology"/>
<dbReference type="Proteomes" id="UP000293865">
    <property type="component" value="Unassembled WGS sequence"/>
</dbReference>
<dbReference type="Pfam" id="PF00155">
    <property type="entry name" value="Aminotran_1_2"/>
    <property type="match status" value="1"/>
</dbReference>
<dbReference type="InterPro" id="IPR015422">
    <property type="entry name" value="PyrdxlP-dep_Trfase_small"/>
</dbReference>
<feature type="domain" description="Aminotransferase class I/classII large" evidence="7">
    <location>
        <begin position="50"/>
        <end position="371"/>
    </location>
</feature>
<dbReference type="Gene3D" id="3.90.1150.10">
    <property type="entry name" value="Aspartate Aminotransferase, domain 1"/>
    <property type="match status" value="1"/>
</dbReference>
<dbReference type="GO" id="GO:0030170">
    <property type="term" value="F:pyridoxal phosphate binding"/>
    <property type="evidence" value="ECO:0007669"/>
    <property type="project" value="UniProtKB-UniRule"/>
</dbReference>
<dbReference type="PANTHER" id="PTHR43643:SF3">
    <property type="entry name" value="HISTIDINOL-PHOSPHATE AMINOTRANSFERASE"/>
    <property type="match status" value="1"/>
</dbReference>
<keyword evidence="4 6" id="KW-0808">Transferase</keyword>
<comment type="subunit">
    <text evidence="2 6">Homodimer.</text>
</comment>
<organism evidence="8 9">
    <name type="scientific">Agromyces albus</name>
    <dbReference type="NCBI Taxonomy" id="205332"/>
    <lineage>
        <taxon>Bacteria</taxon>
        <taxon>Bacillati</taxon>
        <taxon>Actinomycetota</taxon>
        <taxon>Actinomycetes</taxon>
        <taxon>Micrococcales</taxon>
        <taxon>Microbacteriaceae</taxon>
        <taxon>Agromyces</taxon>
    </lineage>
</organism>
<dbReference type="PANTHER" id="PTHR43643">
    <property type="entry name" value="HISTIDINOL-PHOSPHATE AMINOTRANSFERASE 2"/>
    <property type="match status" value="1"/>
</dbReference>
<evidence type="ECO:0000256" key="4">
    <source>
        <dbReference type="ARBA" id="ARBA00022679"/>
    </source>
</evidence>
<protein>
    <recommendedName>
        <fullName evidence="6">Aromatic amino acid aminotransferase</fullName>
        <shortName evidence="6">ArAT</shortName>
        <ecNumber evidence="6">2.6.1.57</ecNumber>
    </recommendedName>
</protein>
<dbReference type="InterPro" id="IPR015424">
    <property type="entry name" value="PyrdxlP-dep_Trfase"/>
</dbReference>
<dbReference type="InterPro" id="IPR001917">
    <property type="entry name" value="Aminotrans_II_pyridoxalP_BS"/>
</dbReference>
<dbReference type="HAMAP" id="MF_01513">
    <property type="entry name" value="Phe_aminotrans_2"/>
    <property type="match status" value="1"/>
</dbReference>
<dbReference type="InterPro" id="IPR024892">
    <property type="entry name" value="ArAT"/>
</dbReference>
<comment type="catalytic activity">
    <reaction evidence="6">
        <text>an aromatic L-alpha-amino acid + 2-oxoglutarate = an aromatic oxo-acid + L-glutamate</text>
        <dbReference type="Rhea" id="RHEA:17533"/>
        <dbReference type="ChEBI" id="CHEBI:16810"/>
        <dbReference type="ChEBI" id="CHEBI:29985"/>
        <dbReference type="ChEBI" id="CHEBI:73309"/>
        <dbReference type="ChEBI" id="CHEBI:84824"/>
        <dbReference type="EC" id="2.6.1.57"/>
    </reaction>
</comment>
<dbReference type="NCBIfam" id="NF002878">
    <property type="entry name" value="PRK03321.1"/>
    <property type="match status" value="1"/>
</dbReference>
<dbReference type="AlphaFoldDB" id="A0A4V1QWP4"/>
<dbReference type="InterPro" id="IPR015421">
    <property type="entry name" value="PyrdxlP-dep_Trfase_major"/>
</dbReference>
<comment type="similarity">
    <text evidence="6">Belongs to the class-II pyridoxal-phosphate-dependent aminotransferase family.</text>
</comment>
<dbReference type="GO" id="GO:0004400">
    <property type="term" value="F:histidinol-phosphate transaminase activity"/>
    <property type="evidence" value="ECO:0007669"/>
    <property type="project" value="InterPro"/>
</dbReference>
<sequence>MAQLWQNAAAVRRGTVESVTAPEPTGAGVRLRPEIAALPPYRQGRPAPADGFKLSSNENPFDPLPSVVEAISTSAKQVNRYPDASALPLREALAARFGVSADEVLVGAGSVSLLAQFIVAAAAPGDEVVYSWRSFEAYPGLVAVAGATSVTVPNQPDHRHDLEAMAAAITDRTRVAIVCSPNNPTGTIVTAAEFDAFMAAVPADLLVLLDEAYIEFVRDEASVDGRSLIGRYPNLVVLRTFSKAYGLAGLRVGYAIGPVGILDAARSTAIPLGVTAASTAGALASLEPAAEAELLERVEAITVRRGRLYEALLAQGWPVPEPHGNFVWLPTGAATAEVADRLFEAGLVTRAFPPEGIRISIGEEESGDILLRILGELVPALQEQLPS</sequence>
<gene>
    <name evidence="6" type="primary">pat</name>
    <name evidence="8" type="ORF">ESP51_20170</name>
</gene>
<dbReference type="InterPro" id="IPR050106">
    <property type="entry name" value="HistidinolP_aminotransfase"/>
</dbReference>
<dbReference type="HAMAP" id="MF_01023">
    <property type="entry name" value="HisC_aminotrans_2"/>
    <property type="match status" value="1"/>
</dbReference>
<dbReference type="Gene3D" id="3.40.640.10">
    <property type="entry name" value="Type I PLP-dependent aspartate aminotransferase-like (Major domain)"/>
    <property type="match status" value="1"/>
</dbReference>
<dbReference type="CDD" id="cd00609">
    <property type="entry name" value="AAT_like"/>
    <property type="match status" value="1"/>
</dbReference>
<dbReference type="PROSITE" id="PS00599">
    <property type="entry name" value="AA_TRANSFER_CLASS_2"/>
    <property type="match status" value="1"/>
</dbReference>
<dbReference type="EMBL" id="SDPN01000085">
    <property type="protein sequence ID" value="RXZ66866.1"/>
    <property type="molecule type" value="Genomic_DNA"/>
</dbReference>
<dbReference type="InterPro" id="IPR004839">
    <property type="entry name" value="Aminotransferase_I/II_large"/>
</dbReference>
<evidence type="ECO:0000259" key="7">
    <source>
        <dbReference type="Pfam" id="PF00155"/>
    </source>
</evidence>
<dbReference type="GO" id="GO:0000105">
    <property type="term" value="P:L-histidine biosynthetic process"/>
    <property type="evidence" value="ECO:0007669"/>
    <property type="project" value="InterPro"/>
</dbReference>
<evidence type="ECO:0000256" key="1">
    <source>
        <dbReference type="ARBA" id="ARBA00001933"/>
    </source>
</evidence>
<dbReference type="SUPFAM" id="SSF53383">
    <property type="entry name" value="PLP-dependent transferases"/>
    <property type="match status" value="1"/>
</dbReference>
<accession>A0A4V1QWP4</accession>
<reference evidence="8 9" key="1">
    <citation type="submission" date="2019-01" db="EMBL/GenBank/DDBJ databases">
        <title>Agromyces.</title>
        <authorList>
            <person name="Li J."/>
        </authorList>
    </citation>
    <scope>NUCLEOTIDE SEQUENCE [LARGE SCALE GENOMIC DNA]</scope>
    <source>
        <strain evidence="8 9">DSM 15934</strain>
    </source>
</reference>
<evidence type="ECO:0000313" key="9">
    <source>
        <dbReference type="Proteomes" id="UP000293865"/>
    </source>
</evidence>
<evidence type="ECO:0000256" key="3">
    <source>
        <dbReference type="ARBA" id="ARBA00022576"/>
    </source>
</evidence>
<dbReference type="OrthoDB" id="9809616at2"/>
<feature type="modified residue" description="N6-(pyridoxal phosphate)lysine" evidence="6">
    <location>
        <position position="243"/>
    </location>
</feature>
<keyword evidence="9" id="KW-1185">Reference proteome</keyword>
<dbReference type="InterPro" id="IPR005861">
    <property type="entry name" value="HisP_aminotrans"/>
</dbReference>
<evidence type="ECO:0000256" key="2">
    <source>
        <dbReference type="ARBA" id="ARBA00011738"/>
    </source>
</evidence>
<comment type="caution">
    <text evidence="8">The sequence shown here is derived from an EMBL/GenBank/DDBJ whole genome shotgun (WGS) entry which is preliminary data.</text>
</comment>
<name>A0A4V1QWP4_9MICO</name>
<evidence type="ECO:0000256" key="6">
    <source>
        <dbReference type="HAMAP-Rule" id="MF_01513"/>
    </source>
</evidence>
<dbReference type="EC" id="2.6.1.57" evidence="6"/>
<keyword evidence="5 6" id="KW-0663">Pyridoxal phosphate</keyword>
<comment type="function">
    <text evidence="6">Aminotransferase that catalyzes the conversion of aromatic amino acids and 2-oxoglutarate into corresponding aromatic oxo acids and L-glutamate.</text>
</comment>
<evidence type="ECO:0000256" key="5">
    <source>
        <dbReference type="ARBA" id="ARBA00022898"/>
    </source>
</evidence>
<evidence type="ECO:0000313" key="8">
    <source>
        <dbReference type="EMBL" id="RXZ66866.1"/>
    </source>
</evidence>
<dbReference type="GO" id="GO:0008793">
    <property type="term" value="F:aromatic-amino-acid transaminase activity"/>
    <property type="evidence" value="ECO:0007669"/>
    <property type="project" value="UniProtKB-UniRule"/>
</dbReference>
<comment type="cofactor">
    <cofactor evidence="1 6">
        <name>pyridoxal 5'-phosphate</name>
        <dbReference type="ChEBI" id="CHEBI:597326"/>
    </cofactor>
</comment>